<evidence type="ECO:0000313" key="4">
    <source>
        <dbReference type="EMBL" id="KAK1442613.1"/>
    </source>
</evidence>
<feature type="compositionally biased region" description="Basic and acidic residues" evidence="2">
    <location>
        <begin position="206"/>
        <end position="243"/>
    </location>
</feature>
<dbReference type="Pfam" id="PF00076">
    <property type="entry name" value="RRM_1"/>
    <property type="match status" value="1"/>
</dbReference>
<dbReference type="InterPro" id="IPR000504">
    <property type="entry name" value="RRM_dom"/>
</dbReference>
<keyword evidence="1" id="KW-0694">RNA-binding</keyword>
<dbReference type="InterPro" id="IPR050441">
    <property type="entry name" value="RBM"/>
</dbReference>
<protein>
    <recommendedName>
        <fullName evidence="3">RRM domain-containing protein</fullName>
    </recommendedName>
</protein>
<organism evidence="4 5">
    <name type="scientific">Babesia gibsoni</name>
    <dbReference type="NCBI Taxonomy" id="33632"/>
    <lineage>
        <taxon>Eukaryota</taxon>
        <taxon>Sar</taxon>
        <taxon>Alveolata</taxon>
        <taxon>Apicomplexa</taxon>
        <taxon>Aconoidasida</taxon>
        <taxon>Piroplasmida</taxon>
        <taxon>Babesiidae</taxon>
        <taxon>Babesia</taxon>
    </lineage>
</organism>
<feature type="compositionally biased region" description="Low complexity" evidence="2">
    <location>
        <begin position="93"/>
        <end position="108"/>
    </location>
</feature>
<dbReference type="EMBL" id="JAVEPI010000003">
    <property type="protein sequence ID" value="KAK1442613.1"/>
    <property type="molecule type" value="Genomic_DNA"/>
</dbReference>
<gene>
    <name evidence="4" type="ORF">BgAZ_301310</name>
</gene>
<dbReference type="InterPro" id="IPR035979">
    <property type="entry name" value="RBD_domain_sf"/>
</dbReference>
<name>A0AAD8LNC9_BABGI</name>
<proteinExistence type="predicted"/>
<dbReference type="CDD" id="cd00590">
    <property type="entry name" value="RRM_SF"/>
    <property type="match status" value="1"/>
</dbReference>
<dbReference type="Gene3D" id="3.30.70.330">
    <property type="match status" value="1"/>
</dbReference>
<dbReference type="AlphaFoldDB" id="A0AAD8LNC9"/>
<feature type="compositionally biased region" description="Basic and acidic residues" evidence="2">
    <location>
        <begin position="143"/>
        <end position="196"/>
    </location>
</feature>
<dbReference type="GO" id="GO:0003723">
    <property type="term" value="F:RNA binding"/>
    <property type="evidence" value="ECO:0007669"/>
    <property type="project" value="UniProtKB-UniRule"/>
</dbReference>
<reference evidence="4" key="1">
    <citation type="submission" date="2023-08" db="EMBL/GenBank/DDBJ databases">
        <title>Draft sequence of the Babesia gibsoni genome.</title>
        <authorList>
            <person name="Yamagishi J.Y."/>
            <person name="Xuan X.X."/>
        </authorList>
    </citation>
    <scope>NUCLEOTIDE SEQUENCE</scope>
    <source>
        <strain evidence="4">Azabu</strain>
    </source>
</reference>
<keyword evidence="5" id="KW-1185">Reference proteome</keyword>
<accession>A0AAD8LNC9</accession>
<evidence type="ECO:0000256" key="2">
    <source>
        <dbReference type="SAM" id="MobiDB-lite"/>
    </source>
</evidence>
<sequence>MESEKSSSQSVLVRNLNFTTTSETVKETFEKFGDVKDVYLPLDYKTKRPRGFGFIEFRNEQDALEAVKAIDNTELDGSVVVCCLAQDRRKSPNSMRRAYRNANSSRRGGYMRDDDRDLRRGDYYGRQRSRSRSPGPRYSRRSFSYERRHSPPRDEHQYYYRRDMDHSPQRYSRPYDYDQDYRDHRGDRDSRQEHLDRPHRRYGGRPYHDDYPRDKSDRRRSPPRSREGRQGDHMLPESHDGRSRRPMPRNT</sequence>
<feature type="domain" description="RRM" evidence="3">
    <location>
        <begin position="9"/>
        <end position="87"/>
    </location>
</feature>
<feature type="compositionally biased region" description="Basic and acidic residues" evidence="2">
    <location>
        <begin position="110"/>
        <end position="125"/>
    </location>
</feature>
<evidence type="ECO:0000259" key="3">
    <source>
        <dbReference type="PROSITE" id="PS50102"/>
    </source>
</evidence>
<comment type="caution">
    <text evidence="4">The sequence shown here is derived from an EMBL/GenBank/DDBJ whole genome shotgun (WGS) entry which is preliminary data.</text>
</comment>
<dbReference type="SUPFAM" id="SSF54928">
    <property type="entry name" value="RNA-binding domain, RBD"/>
    <property type="match status" value="1"/>
</dbReference>
<dbReference type="InterPro" id="IPR003954">
    <property type="entry name" value="RRM_euk-type"/>
</dbReference>
<dbReference type="InterPro" id="IPR012677">
    <property type="entry name" value="Nucleotide-bd_a/b_plait_sf"/>
</dbReference>
<evidence type="ECO:0000313" key="5">
    <source>
        <dbReference type="Proteomes" id="UP001230268"/>
    </source>
</evidence>
<dbReference type="PROSITE" id="PS50102">
    <property type="entry name" value="RRM"/>
    <property type="match status" value="1"/>
</dbReference>
<evidence type="ECO:0000256" key="1">
    <source>
        <dbReference type="PROSITE-ProRule" id="PRU00176"/>
    </source>
</evidence>
<dbReference type="PANTHER" id="PTHR48034">
    <property type="entry name" value="TRANSFORMER-2 SEX-DETERMINING PROTEIN-RELATED"/>
    <property type="match status" value="1"/>
</dbReference>
<dbReference type="SMART" id="SM00360">
    <property type="entry name" value="RRM"/>
    <property type="match status" value="1"/>
</dbReference>
<dbReference type="Proteomes" id="UP001230268">
    <property type="component" value="Unassembled WGS sequence"/>
</dbReference>
<dbReference type="SMART" id="SM00361">
    <property type="entry name" value="RRM_1"/>
    <property type="match status" value="1"/>
</dbReference>
<feature type="region of interest" description="Disordered" evidence="2">
    <location>
        <begin position="91"/>
        <end position="251"/>
    </location>
</feature>